<name>A0ABW6W6Q7_9ACTN</name>
<dbReference type="EMBL" id="JBIAZU010000001">
    <property type="protein sequence ID" value="MFF5288986.1"/>
    <property type="molecule type" value="Genomic_DNA"/>
</dbReference>
<dbReference type="CDD" id="cd00200">
    <property type="entry name" value="WD40"/>
    <property type="match status" value="1"/>
</dbReference>
<dbReference type="InterPro" id="IPR019775">
    <property type="entry name" value="WD40_repeat_CS"/>
</dbReference>
<dbReference type="RefSeq" id="WP_157295203.1">
    <property type="nucleotide sequence ID" value="NZ_JBIAZU010000001.1"/>
</dbReference>
<dbReference type="Pfam" id="PF12894">
    <property type="entry name" value="ANAPC4_WD40"/>
    <property type="match status" value="1"/>
</dbReference>
<gene>
    <name evidence="6" type="ORF">ACFY35_06090</name>
</gene>
<dbReference type="InterPro" id="IPR015943">
    <property type="entry name" value="WD40/YVTN_repeat-like_dom_sf"/>
</dbReference>
<evidence type="ECO:0000256" key="4">
    <source>
        <dbReference type="SAM" id="SignalP"/>
    </source>
</evidence>
<keyword evidence="7" id="KW-1185">Reference proteome</keyword>
<evidence type="ECO:0000256" key="3">
    <source>
        <dbReference type="PROSITE-ProRule" id="PRU00221"/>
    </source>
</evidence>
<sequence>MGLRRASMGRPVLVMAVAVVAIAAGCSDSERTTEPTNYDPHVRVVDLGHEGNVSALAFSPDGRLLATASNDETVRLWDLAAGRTVRSLSTGVLGNQVVAFSPDGRLIVTAGKVSDDGIGSVLLWDMASGQRLATLSGHYRLDTGVVFSPDGATLAVASFNNGGAIPGTAPKWMVKLWDVATRRASATFSDDGYAGKVAFSPDGKLLVVSTDVVQLIRMTDRRVTDSFPGANAIFSPDGKLVALSTEGSVVIRDLAGRTRVTVPAASLVDLEFSPDGTMLAVGTGDGVVRVCDVRSGRVVATDPGRQRHFDAAGVTATEGALQDLAFSPDGRTVAVADWYLTVRLFDVATASAGPAASR</sequence>
<feature type="signal peptide" evidence="4">
    <location>
        <begin position="1"/>
        <end position="23"/>
    </location>
</feature>
<evidence type="ECO:0000256" key="1">
    <source>
        <dbReference type="ARBA" id="ARBA00022574"/>
    </source>
</evidence>
<feature type="chain" id="PRO_5047424066" evidence="4">
    <location>
        <begin position="24"/>
        <end position="358"/>
    </location>
</feature>
<dbReference type="PROSITE" id="PS51257">
    <property type="entry name" value="PROKAR_LIPOPROTEIN"/>
    <property type="match status" value="1"/>
</dbReference>
<dbReference type="PROSITE" id="PS50294">
    <property type="entry name" value="WD_REPEATS_REGION"/>
    <property type="match status" value="1"/>
</dbReference>
<dbReference type="Gene3D" id="2.130.10.10">
    <property type="entry name" value="YVTN repeat-like/Quinoprotein amine dehydrogenase"/>
    <property type="match status" value="2"/>
</dbReference>
<evidence type="ECO:0000256" key="2">
    <source>
        <dbReference type="ARBA" id="ARBA00022737"/>
    </source>
</evidence>
<evidence type="ECO:0000259" key="5">
    <source>
        <dbReference type="Pfam" id="PF12894"/>
    </source>
</evidence>
<accession>A0ABW6W6Q7</accession>
<dbReference type="PANTHER" id="PTHR19879:SF9">
    <property type="entry name" value="TRANSCRIPTION INITIATION FACTOR TFIID SUBUNIT 5"/>
    <property type="match status" value="1"/>
</dbReference>
<keyword evidence="1 3" id="KW-0853">WD repeat</keyword>
<dbReference type="PROSITE" id="PS50082">
    <property type="entry name" value="WD_REPEATS_2"/>
    <property type="match status" value="2"/>
</dbReference>
<organism evidence="6 7">
    <name type="scientific">Paractinoplanes globisporus</name>
    <dbReference type="NCBI Taxonomy" id="113565"/>
    <lineage>
        <taxon>Bacteria</taxon>
        <taxon>Bacillati</taxon>
        <taxon>Actinomycetota</taxon>
        <taxon>Actinomycetes</taxon>
        <taxon>Micromonosporales</taxon>
        <taxon>Micromonosporaceae</taxon>
        <taxon>Paractinoplanes</taxon>
    </lineage>
</organism>
<comment type="caution">
    <text evidence="6">The sequence shown here is derived from an EMBL/GenBank/DDBJ whole genome shotgun (WGS) entry which is preliminary data.</text>
</comment>
<keyword evidence="4" id="KW-0732">Signal</keyword>
<evidence type="ECO:0000313" key="6">
    <source>
        <dbReference type="EMBL" id="MFF5288986.1"/>
    </source>
</evidence>
<feature type="domain" description="Anaphase-promoting complex subunit 4-like WD40" evidence="5">
    <location>
        <begin position="234"/>
        <end position="301"/>
    </location>
</feature>
<reference evidence="6 7" key="1">
    <citation type="submission" date="2024-10" db="EMBL/GenBank/DDBJ databases">
        <title>The Natural Products Discovery Center: Release of the First 8490 Sequenced Strains for Exploring Actinobacteria Biosynthetic Diversity.</title>
        <authorList>
            <person name="Kalkreuter E."/>
            <person name="Kautsar S.A."/>
            <person name="Yang D."/>
            <person name="Bader C.D."/>
            <person name="Teijaro C.N."/>
            <person name="Fluegel L."/>
            <person name="Davis C.M."/>
            <person name="Simpson J.R."/>
            <person name="Lauterbach L."/>
            <person name="Steele A.D."/>
            <person name="Gui C."/>
            <person name="Meng S."/>
            <person name="Li G."/>
            <person name="Viehrig K."/>
            <person name="Ye F."/>
            <person name="Su P."/>
            <person name="Kiefer A.F."/>
            <person name="Nichols A."/>
            <person name="Cepeda A.J."/>
            <person name="Yan W."/>
            <person name="Fan B."/>
            <person name="Jiang Y."/>
            <person name="Adhikari A."/>
            <person name="Zheng C.-J."/>
            <person name="Schuster L."/>
            <person name="Cowan T.M."/>
            <person name="Smanski M.J."/>
            <person name="Chevrette M.G."/>
            <person name="De Carvalho L.P.S."/>
            <person name="Shen B."/>
        </authorList>
    </citation>
    <scope>NUCLEOTIDE SEQUENCE [LARGE SCALE GENOMIC DNA]</scope>
    <source>
        <strain evidence="6 7">NPDC000087</strain>
    </source>
</reference>
<feature type="repeat" description="WD" evidence="3">
    <location>
        <begin position="46"/>
        <end position="87"/>
    </location>
</feature>
<keyword evidence="2" id="KW-0677">Repeat</keyword>
<protein>
    <submittedName>
        <fullName evidence="6">WD40 repeat domain-containing protein</fullName>
    </submittedName>
</protein>
<dbReference type="InterPro" id="IPR036322">
    <property type="entry name" value="WD40_repeat_dom_sf"/>
</dbReference>
<dbReference type="SUPFAM" id="SSF50978">
    <property type="entry name" value="WD40 repeat-like"/>
    <property type="match status" value="1"/>
</dbReference>
<dbReference type="SMART" id="SM00320">
    <property type="entry name" value="WD40"/>
    <property type="match status" value="6"/>
</dbReference>
<dbReference type="PANTHER" id="PTHR19879">
    <property type="entry name" value="TRANSCRIPTION INITIATION FACTOR TFIID"/>
    <property type="match status" value="1"/>
</dbReference>
<dbReference type="PROSITE" id="PS00678">
    <property type="entry name" value="WD_REPEATS_1"/>
    <property type="match status" value="1"/>
</dbReference>
<dbReference type="InterPro" id="IPR024977">
    <property type="entry name" value="Apc4-like_WD40_dom"/>
</dbReference>
<evidence type="ECO:0000313" key="7">
    <source>
        <dbReference type="Proteomes" id="UP001602245"/>
    </source>
</evidence>
<proteinExistence type="predicted"/>
<dbReference type="Pfam" id="PF00400">
    <property type="entry name" value="WD40"/>
    <property type="match status" value="3"/>
</dbReference>
<dbReference type="Proteomes" id="UP001602245">
    <property type="component" value="Unassembled WGS sequence"/>
</dbReference>
<dbReference type="InterPro" id="IPR001680">
    <property type="entry name" value="WD40_rpt"/>
</dbReference>
<feature type="repeat" description="WD" evidence="3">
    <location>
        <begin position="260"/>
        <end position="301"/>
    </location>
</feature>